<dbReference type="Proteomes" id="UP000245634">
    <property type="component" value="Unassembled WGS sequence"/>
</dbReference>
<dbReference type="Gene3D" id="1.20.1740.10">
    <property type="entry name" value="Amino acid/polyamine transporter I"/>
    <property type="match status" value="1"/>
</dbReference>
<dbReference type="Pfam" id="PF00324">
    <property type="entry name" value="AA_permease"/>
    <property type="match status" value="1"/>
</dbReference>
<evidence type="ECO:0000256" key="4">
    <source>
        <dbReference type="ARBA" id="ARBA00022970"/>
    </source>
</evidence>
<dbReference type="AlphaFoldDB" id="A0A316D8M7"/>
<protein>
    <submittedName>
        <fullName evidence="9">Amino acid/polyamine/organocation transporter (APC superfamily)</fullName>
    </submittedName>
</protein>
<proteinExistence type="predicted"/>
<organism evidence="9 10">
    <name type="scientific">Tumebacillus permanentifrigoris</name>
    <dbReference type="NCBI Taxonomy" id="378543"/>
    <lineage>
        <taxon>Bacteria</taxon>
        <taxon>Bacillati</taxon>
        <taxon>Bacillota</taxon>
        <taxon>Bacilli</taxon>
        <taxon>Bacillales</taxon>
        <taxon>Alicyclobacillaceae</taxon>
        <taxon>Tumebacillus</taxon>
    </lineage>
</organism>
<dbReference type="RefSeq" id="WP_109689613.1">
    <property type="nucleotide sequence ID" value="NZ_QGGL01000009.1"/>
</dbReference>
<dbReference type="PANTHER" id="PTHR43495:SF5">
    <property type="entry name" value="GAMMA-AMINOBUTYRIC ACID PERMEASE"/>
    <property type="match status" value="1"/>
</dbReference>
<gene>
    <name evidence="9" type="ORF">C7459_109182</name>
</gene>
<dbReference type="EMBL" id="QGGL01000009">
    <property type="protein sequence ID" value="PWK12820.1"/>
    <property type="molecule type" value="Genomic_DNA"/>
</dbReference>
<feature type="transmembrane region" description="Helical" evidence="7">
    <location>
        <begin position="422"/>
        <end position="440"/>
    </location>
</feature>
<name>A0A316D8M7_9BACL</name>
<feature type="transmembrane region" description="Helical" evidence="7">
    <location>
        <begin position="158"/>
        <end position="177"/>
    </location>
</feature>
<dbReference type="FunFam" id="1.20.1740.10:FF:000001">
    <property type="entry name" value="Amino acid permease"/>
    <property type="match status" value="1"/>
</dbReference>
<sequence>MSRDKQELARSLKERHIMMIALGGAIGAGIFKGSSSSITMAGPSVVFAYLLGGIILLFVMQGLAEMAVRNTRAVTFRDLLEPILGRFAGYFAGWIYWITWVLVMAAEIAAAAVFLSHWFTTVPLWVMALIVSIALTVLNLFQANVFGETEFWLTGVKIITLVMFILIGGLLLFTGFGDHPATGFQHLTDAGGFFPNGLSGLAQSMLVVMLSFGGTEMIGMTLGETQDASVTIPRAARGVIYRVLVFYILPILIITALVPWNQLGEDSPFVSVFSAIGIPYVGDIMNFVMLTAVLSAANTGMYATSRMLFTQATDGEAPRYFAKLSKNKVPARALLASTAFLYISVIIAFFAKGHTFDYLMVIPGYSIMITWMLLLVAHLKSRQNVFDAHEYHVKAFPVTTWIALIALVVIFLAVVATSPVPGTLVALLVMVLVAMSYQLLNPRKSTDARNSAM</sequence>
<comment type="subcellular location">
    <subcellularLocation>
        <location evidence="1">Membrane</location>
        <topology evidence="1">Multi-pass membrane protein</topology>
    </subcellularLocation>
</comment>
<dbReference type="OrthoDB" id="9780162at2"/>
<evidence type="ECO:0000313" key="9">
    <source>
        <dbReference type="EMBL" id="PWK12820.1"/>
    </source>
</evidence>
<keyword evidence="3 7" id="KW-0812">Transmembrane</keyword>
<feature type="transmembrane region" description="Helical" evidence="7">
    <location>
        <begin position="333"/>
        <end position="352"/>
    </location>
</feature>
<comment type="caution">
    <text evidence="9">The sequence shown here is derived from an EMBL/GenBank/DDBJ whole genome shotgun (WGS) entry which is preliminary data.</text>
</comment>
<feature type="transmembrane region" description="Helical" evidence="7">
    <location>
        <begin position="197"/>
        <end position="218"/>
    </location>
</feature>
<keyword evidence="2" id="KW-0813">Transport</keyword>
<feature type="transmembrane region" description="Helical" evidence="7">
    <location>
        <begin position="124"/>
        <end position="146"/>
    </location>
</feature>
<feature type="transmembrane region" description="Helical" evidence="7">
    <location>
        <begin position="272"/>
        <end position="297"/>
    </location>
</feature>
<evidence type="ECO:0000313" key="10">
    <source>
        <dbReference type="Proteomes" id="UP000245634"/>
    </source>
</evidence>
<feature type="transmembrane region" description="Helical" evidence="7">
    <location>
        <begin position="46"/>
        <end position="68"/>
    </location>
</feature>
<evidence type="ECO:0000256" key="1">
    <source>
        <dbReference type="ARBA" id="ARBA00004141"/>
    </source>
</evidence>
<evidence type="ECO:0000256" key="5">
    <source>
        <dbReference type="ARBA" id="ARBA00022989"/>
    </source>
</evidence>
<feature type="transmembrane region" description="Helical" evidence="7">
    <location>
        <begin position="398"/>
        <end position="416"/>
    </location>
</feature>
<keyword evidence="6 7" id="KW-0472">Membrane</keyword>
<feature type="transmembrane region" description="Helical" evidence="7">
    <location>
        <begin position="89"/>
        <end position="118"/>
    </location>
</feature>
<evidence type="ECO:0000256" key="3">
    <source>
        <dbReference type="ARBA" id="ARBA00022692"/>
    </source>
</evidence>
<accession>A0A316D8M7</accession>
<evidence type="ECO:0000259" key="8">
    <source>
        <dbReference type="Pfam" id="PF00324"/>
    </source>
</evidence>
<feature type="domain" description="Amino acid permease/ SLC12A" evidence="8">
    <location>
        <begin position="16"/>
        <end position="427"/>
    </location>
</feature>
<feature type="transmembrane region" description="Helical" evidence="7">
    <location>
        <begin position="239"/>
        <end position="260"/>
    </location>
</feature>
<dbReference type="PIRSF" id="PIRSF006060">
    <property type="entry name" value="AA_transporter"/>
    <property type="match status" value="1"/>
</dbReference>
<dbReference type="GO" id="GO:0016020">
    <property type="term" value="C:membrane"/>
    <property type="evidence" value="ECO:0007669"/>
    <property type="project" value="UniProtKB-SubCell"/>
</dbReference>
<dbReference type="InterPro" id="IPR004841">
    <property type="entry name" value="AA-permease/SLC12A_dom"/>
</dbReference>
<keyword evidence="5 7" id="KW-1133">Transmembrane helix</keyword>
<evidence type="ECO:0000256" key="2">
    <source>
        <dbReference type="ARBA" id="ARBA00022448"/>
    </source>
</evidence>
<dbReference type="PANTHER" id="PTHR43495">
    <property type="entry name" value="GABA PERMEASE"/>
    <property type="match status" value="1"/>
</dbReference>
<dbReference type="GO" id="GO:0006865">
    <property type="term" value="P:amino acid transport"/>
    <property type="evidence" value="ECO:0007669"/>
    <property type="project" value="UniProtKB-KW"/>
</dbReference>
<keyword evidence="4" id="KW-0029">Amino-acid transport</keyword>
<keyword evidence="10" id="KW-1185">Reference proteome</keyword>
<evidence type="ECO:0000256" key="7">
    <source>
        <dbReference type="SAM" id="Phobius"/>
    </source>
</evidence>
<feature type="transmembrane region" description="Helical" evidence="7">
    <location>
        <begin position="358"/>
        <end position="377"/>
    </location>
</feature>
<dbReference type="GO" id="GO:0055085">
    <property type="term" value="P:transmembrane transport"/>
    <property type="evidence" value="ECO:0007669"/>
    <property type="project" value="InterPro"/>
</dbReference>
<evidence type="ECO:0000256" key="6">
    <source>
        <dbReference type="ARBA" id="ARBA00023136"/>
    </source>
</evidence>
<reference evidence="9 10" key="1">
    <citation type="submission" date="2018-05" db="EMBL/GenBank/DDBJ databases">
        <title>Genomic Encyclopedia of Type Strains, Phase IV (KMG-IV): sequencing the most valuable type-strain genomes for metagenomic binning, comparative biology and taxonomic classification.</title>
        <authorList>
            <person name="Goeker M."/>
        </authorList>
    </citation>
    <scope>NUCLEOTIDE SEQUENCE [LARGE SCALE GENOMIC DNA]</scope>
    <source>
        <strain evidence="9 10">DSM 18773</strain>
    </source>
</reference>